<feature type="transmembrane region" description="Helical" evidence="5">
    <location>
        <begin position="382"/>
        <end position="400"/>
    </location>
</feature>
<sequence length="441" mass="50243">MNSLMVVLTAGALVAFVVLLLFSRQPRRTYLLYMLYVLPLIDLKITPYEYGSLTLFDGLSYLMLFWRYKDFLSVYKPNRFYFGGFCTLIFLLLLGSLTSSFITNSLLTILSVFPIFIYARLLMVECLHDEGFINKMINGLRFACLFSMAFLVVQLVIGLDFRLYTELNQNTLDSNGIRYPSFFADSQKYAQFLAMLSFMFLINNKYIQRPQLKNILLFLSVVVAIFLTGGRSAFLGLSAGVLFLLLFAGMQYKKYIVIGCIAGGAVIALFSNSLILFKRQDDINNSFDFRATIWREAYDIYRSHPFLGIGIGNYKDYVSRYAQDQYLVLENEVVFLDQPENGYLKILTEFGAPGFLVVFALILGAVIGGLRGWVKKQTDSRVLLFIAPIISWLVSFVSLYSITDRRNLIVLVCLCTFLIYLSNRSKIVHEVEPDAAFGEPV</sequence>
<keyword evidence="4 5" id="KW-0472">Membrane</keyword>
<gene>
    <name evidence="7" type="ORF">A3860_23970</name>
</gene>
<accession>A0A1V9FYT8</accession>
<dbReference type="AlphaFoldDB" id="A0A1V9FYT8"/>
<evidence type="ECO:0000313" key="7">
    <source>
        <dbReference type="EMBL" id="OQP63406.1"/>
    </source>
</evidence>
<dbReference type="InterPro" id="IPR051533">
    <property type="entry name" value="WaaL-like"/>
</dbReference>
<dbReference type="InterPro" id="IPR007016">
    <property type="entry name" value="O-antigen_ligase-rel_domated"/>
</dbReference>
<dbReference type="STRING" id="1703345.A3860_23970"/>
<dbReference type="RefSeq" id="WP_081147668.1">
    <property type="nucleotide sequence ID" value="NZ_LVYD01000045.1"/>
</dbReference>
<comment type="subcellular location">
    <subcellularLocation>
        <location evidence="1">Membrane</location>
        <topology evidence="1">Multi-pass membrane protein</topology>
    </subcellularLocation>
</comment>
<keyword evidence="8" id="KW-1185">Reference proteome</keyword>
<proteinExistence type="predicted"/>
<name>A0A1V9FYT8_9BACT</name>
<feature type="transmembrane region" description="Helical" evidence="5">
    <location>
        <begin position="216"/>
        <end position="249"/>
    </location>
</feature>
<feature type="transmembrane region" description="Helical" evidence="5">
    <location>
        <begin position="108"/>
        <end position="127"/>
    </location>
</feature>
<comment type="caution">
    <text evidence="7">The sequence shown here is derived from an EMBL/GenBank/DDBJ whole genome shotgun (WGS) entry which is preliminary data.</text>
</comment>
<dbReference type="Proteomes" id="UP000192796">
    <property type="component" value="Unassembled WGS sequence"/>
</dbReference>
<feature type="transmembrane region" description="Helical" evidence="5">
    <location>
        <begin position="139"/>
        <end position="159"/>
    </location>
</feature>
<feature type="transmembrane region" description="Helical" evidence="5">
    <location>
        <begin position="255"/>
        <end position="277"/>
    </location>
</feature>
<evidence type="ECO:0000259" key="6">
    <source>
        <dbReference type="Pfam" id="PF04932"/>
    </source>
</evidence>
<feature type="transmembrane region" description="Helical" evidence="5">
    <location>
        <begin position="407"/>
        <end position="423"/>
    </location>
</feature>
<dbReference type="GO" id="GO:0016020">
    <property type="term" value="C:membrane"/>
    <property type="evidence" value="ECO:0007669"/>
    <property type="project" value="UniProtKB-SubCell"/>
</dbReference>
<reference evidence="7 8" key="1">
    <citation type="submission" date="2016-03" db="EMBL/GenBank/DDBJ databases">
        <title>Niastella vici sp. nov., isolated from farmland soil.</title>
        <authorList>
            <person name="Chen L."/>
            <person name="Wang D."/>
            <person name="Yang S."/>
            <person name="Wang G."/>
        </authorList>
    </citation>
    <scope>NUCLEOTIDE SEQUENCE [LARGE SCALE GENOMIC DNA]</scope>
    <source>
        <strain evidence="7 8">DJ57</strain>
    </source>
</reference>
<evidence type="ECO:0000256" key="2">
    <source>
        <dbReference type="ARBA" id="ARBA00022692"/>
    </source>
</evidence>
<evidence type="ECO:0000256" key="5">
    <source>
        <dbReference type="SAM" id="Phobius"/>
    </source>
</evidence>
<evidence type="ECO:0000256" key="3">
    <source>
        <dbReference type="ARBA" id="ARBA00022989"/>
    </source>
</evidence>
<dbReference type="PANTHER" id="PTHR37422:SF23">
    <property type="entry name" value="TEICHURONIC ACID BIOSYNTHESIS PROTEIN TUAE"/>
    <property type="match status" value="1"/>
</dbReference>
<evidence type="ECO:0000313" key="8">
    <source>
        <dbReference type="Proteomes" id="UP000192796"/>
    </source>
</evidence>
<feature type="domain" description="O-antigen ligase-related" evidence="6">
    <location>
        <begin position="217"/>
        <end position="358"/>
    </location>
</feature>
<feature type="transmembrane region" description="Helical" evidence="5">
    <location>
        <begin position="350"/>
        <end position="370"/>
    </location>
</feature>
<feature type="transmembrane region" description="Helical" evidence="5">
    <location>
        <begin position="80"/>
        <end position="102"/>
    </location>
</feature>
<keyword evidence="2 5" id="KW-0812">Transmembrane</keyword>
<dbReference type="PANTHER" id="PTHR37422">
    <property type="entry name" value="TEICHURONIC ACID BIOSYNTHESIS PROTEIN TUAE"/>
    <property type="match status" value="1"/>
</dbReference>
<evidence type="ECO:0000256" key="1">
    <source>
        <dbReference type="ARBA" id="ARBA00004141"/>
    </source>
</evidence>
<keyword evidence="3 5" id="KW-1133">Transmembrane helix</keyword>
<dbReference type="Pfam" id="PF04932">
    <property type="entry name" value="Wzy_C"/>
    <property type="match status" value="1"/>
</dbReference>
<organism evidence="7 8">
    <name type="scientific">Niastella vici</name>
    <dbReference type="NCBI Taxonomy" id="1703345"/>
    <lineage>
        <taxon>Bacteria</taxon>
        <taxon>Pseudomonadati</taxon>
        <taxon>Bacteroidota</taxon>
        <taxon>Chitinophagia</taxon>
        <taxon>Chitinophagales</taxon>
        <taxon>Chitinophagaceae</taxon>
        <taxon>Niastella</taxon>
    </lineage>
</organism>
<dbReference type="OrthoDB" id="665122at2"/>
<evidence type="ECO:0000256" key="4">
    <source>
        <dbReference type="ARBA" id="ARBA00023136"/>
    </source>
</evidence>
<feature type="transmembrane region" description="Helical" evidence="5">
    <location>
        <begin position="189"/>
        <end position="207"/>
    </location>
</feature>
<protein>
    <recommendedName>
        <fullName evidence="6">O-antigen ligase-related domain-containing protein</fullName>
    </recommendedName>
</protein>
<dbReference type="EMBL" id="LVYD01000045">
    <property type="protein sequence ID" value="OQP63406.1"/>
    <property type="molecule type" value="Genomic_DNA"/>
</dbReference>